<dbReference type="PROSITE" id="PS50111">
    <property type="entry name" value="CHEMOTAXIS_TRANSDUC_2"/>
    <property type="match status" value="1"/>
</dbReference>
<keyword evidence="1" id="KW-0807">Transducer</keyword>
<dbReference type="CDD" id="cd00130">
    <property type="entry name" value="PAS"/>
    <property type="match status" value="2"/>
</dbReference>
<dbReference type="Gene3D" id="3.30.450.20">
    <property type="entry name" value="PAS domain"/>
    <property type="match status" value="2"/>
</dbReference>
<feature type="domain" description="PAS" evidence="3">
    <location>
        <begin position="180"/>
        <end position="218"/>
    </location>
</feature>
<dbReference type="InterPro" id="IPR000014">
    <property type="entry name" value="PAS"/>
</dbReference>
<name>A0A348HBI8_9GAMM</name>
<dbReference type="Pfam" id="PF00015">
    <property type="entry name" value="MCPsignal"/>
    <property type="match status" value="1"/>
</dbReference>
<accession>A0A348HBI8</accession>
<dbReference type="AlphaFoldDB" id="A0A348HBI8"/>
<dbReference type="PANTHER" id="PTHR44757:SF2">
    <property type="entry name" value="BIOFILM ARCHITECTURE MAINTENANCE PROTEIN MBAA"/>
    <property type="match status" value="1"/>
</dbReference>
<evidence type="ECO:0000313" key="4">
    <source>
        <dbReference type="EMBL" id="BBG28990.1"/>
    </source>
</evidence>
<feature type="domain" description="Methyl-accepting transducer" evidence="2">
    <location>
        <begin position="296"/>
        <end position="378"/>
    </location>
</feature>
<dbReference type="SMART" id="SM00091">
    <property type="entry name" value="PAS"/>
    <property type="match status" value="2"/>
</dbReference>
<proteinExistence type="predicted"/>
<dbReference type="EMBL" id="AP018933">
    <property type="protein sequence ID" value="BBG28990.1"/>
    <property type="molecule type" value="Genomic_DNA"/>
</dbReference>
<dbReference type="Proteomes" id="UP000267342">
    <property type="component" value="Chromosome"/>
</dbReference>
<dbReference type="GO" id="GO:0016020">
    <property type="term" value="C:membrane"/>
    <property type="evidence" value="ECO:0007669"/>
    <property type="project" value="InterPro"/>
</dbReference>
<dbReference type="OrthoDB" id="9765776at2"/>
<evidence type="ECO:0000256" key="1">
    <source>
        <dbReference type="PROSITE-ProRule" id="PRU00284"/>
    </source>
</evidence>
<evidence type="ECO:0000259" key="3">
    <source>
        <dbReference type="PROSITE" id="PS50112"/>
    </source>
</evidence>
<dbReference type="GO" id="GO:0006935">
    <property type="term" value="P:chemotaxis"/>
    <property type="evidence" value="ECO:0007669"/>
    <property type="project" value="UniProtKB-ARBA"/>
</dbReference>
<reference evidence="4 5" key="1">
    <citation type="submission" date="2018-09" db="EMBL/GenBank/DDBJ databases">
        <title>Zymobacter palmae IAM14233 (=T109) whole genome analysis.</title>
        <authorList>
            <person name="Yanase H."/>
        </authorList>
    </citation>
    <scope>NUCLEOTIDE SEQUENCE [LARGE SCALE GENOMIC DNA]</scope>
    <source>
        <strain evidence="4 5">IAM14233</strain>
    </source>
</reference>
<dbReference type="InterPro" id="IPR052155">
    <property type="entry name" value="Biofilm_reg_signaling"/>
</dbReference>
<dbReference type="InterPro" id="IPR001610">
    <property type="entry name" value="PAC"/>
</dbReference>
<dbReference type="STRING" id="1123510.GCA_000620025_02578"/>
<dbReference type="InterPro" id="IPR035965">
    <property type="entry name" value="PAS-like_dom_sf"/>
</dbReference>
<dbReference type="SUPFAM" id="SSF55785">
    <property type="entry name" value="PYP-like sensor domain (PAS domain)"/>
    <property type="match status" value="2"/>
</dbReference>
<dbReference type="InterPro" id="IPR004089">
    <property type="entry name" value="MCPsignal_dom"/>
</dbReference>
<evidence type="ECO:0000259" key="2">
    <source>
        <dbReference type="PROSITE" id="PS50111"/>
    </source>
</evidence>
<evidence type="ECO:0000313" key="5">
    <source>
        <dbReference type="Proteomes" id="UP000267342"/>
    </source>
</evidence>
<dbReference type="Gene3D" id="1.10.287.950">
    <property type="entry name" value="Methyl-accepting chemotaxis protein"/>
    <property type="match status" value="1"/>
</dbReference>
<dbReference type="RefSeq" id="WP_084261850.1">
    <property type="nucleotide sequence ID" value="NZ_AP018933.1"/>
</dbReference>
<dbReference type="KEGG" id="zpl:ZBT109_0192"/>
<dbReference type="Pfam" id="PF08447">
    <property type="entry name" value="PAS_3"/>
    <property type="match status" value="2"/>
</dbReference>
<keyword evidence="5" id="KW-1185">Reference proteome</keyword>
<gene>
    <name evidence="4" type="ORF">ZBT109_0192</name>
</gene>
<dbReference type="SMART" id="SM00086">
    <property type="entry name" value="PAC"/>
    <property type="match status" value="2"/>
</dbReference>
<sequence length="428" mass="47955">MTAQGYSIDAESAEHAFRQHHTVSYGSGSITMLGMMKQIRRTQSTMEAIQRATMVMEMTPQGYITSVNANYQRFMGYDASQLLDHHHAVLCSDSYARHRAYYAFWQQLSKGVSISGHFQRQTQSGRMVWLQAAYTPILDSHGQVTRIIKIATPLSEQLAPVMAPPLQEENEVSAHAMSTLTLSPSGVIIDANEQFMQVMGYTRDQLIGTPHTELFIPEAGRLHDDFWTSLSHNDSMTGCFRYLHAHGHVLSLCAAYVPVKNEQGQIMSFMVVGHHACISETPGSEEHLHHKRHPLLDDTQQMQNELQSLMQQASTLSRRIHHMAQQANVLSINSSVDALRNNEQGRELAQISQAMRRLSSHTADNMHSVAHDITMLSQLLRHASIEAVQPEKEAAKAEAPSMSAEELIQRVADTLSLAPQRPHTRYVT</sequence>
<dbReference type="InterPro" id="IPR013655">
    <property type="entry name" value="PAS_fold_3"/>
</dbReference>
<dbReference type="PANTHER" id="PTHR44757">
    <property type="entry name" value="DIGUANYLATE CYCLASE DGCP"/>
    <property type="match status" value="1"/>
</dbReference>
<dbReference type="GO" id="GO:0007165">
    <property type="term" value="P:signal transduction"/>
    <property type="evidence" value="ECO:0007669"/>
    <property type="project" value="UniProtKB-KW"/>
</dbReference>
<dbReference type="PROSITE" id="PS50112">
    <property type="entry name" value="PAS"/>
    <property type="match status" value="1"/>
</dbReference>
<protein>
    <submittedName>
        <fullName evidence="4">Probable methyl-accepting chemotaxis protein</fullName>
    </submittedName>
</protein>
<dbReference type="SUPFAM" id="SSF58104">
    <property type="entry name" value="Methyl-accepting chemotaxis protein (MCP) signaling domain"/>
    <property type="match status" value="1"/>
</dbReference>
<dbReference type="NCBIfam" id="TIGR00229">
    <property type="entry name" value="sensory_box"/>
    <property type="match status" value="2"/>
</dbReference>
<organism evidence="4 5">
    <name type="scientific">Zymobacter palmae</name>
    <dbReference type="NCBI Taxonomy" id="33074"/>
    <lineage>
        <taxon>Bacteria</taxon>
        <taxon>Pseudomonadati</taxon>
        <taxon>Pseudomonadota</taxon>
        <taxon>Gammaproteobacteria</taxon>
        <taxon>Oceanospirillales</taxon>
        <taxon>Halomonadaceae</taxon>
        <taxon>Zymobacter group</taxon>
        <taxon>Zymobacter</taxon>
    </lineage>
</organism>